<accession>A0AAV0WDV3</accession>
<reference evidence="1 2" key="1">
    <citation type="submission" date="2023-01" db="EMBL/GenBank/DDBJ databases">
        <authorList>
            <person name="Whitehead M."/>
        </authorList>
    </citation>
    <scope>NUCLEOTIDE SEQUENCE [LARGE SCALE GENOMIC DNA]</scope>
</reference>
<comment type="caution">
    <text evidence="1">The sequence shown here is derived from an EMBL/GenBank/DDBJ whole genome shotgun (WGS) entry which is preliminary data.</text>
</comment>
<name>A0AAV0WDV3_9HEMI</name>
<evidence type="ECO:0000313" key="2">
    <source>
        <dbReference type="Proteomes" id="UP001160148"/>
    </source>
</evidence>
<proteinExistence type="predicted"/>
<evidence type="ECO:0000313" key="1">
    <source>
        <dbReference type="EMBL" id="CAI6353988.1"/>
    </source>
</evidence>
<dbReference type="AlphaFoldDB" id="A0AAV0WDV3"/>
<dbReference type="EMBL" id="CARXXK010000002">
    <property type="protein sequence ID" value="CAI6353988.1"/>
    <property type="molecule type" value="Genomic_DNA"/>
</dbReference>
<dbReference type="Proteomes" id="UP001160148">
    <property type="component" value="Unassembled WGS sequence"/>
</dbReference>
<keyword evidence="2" id="KW-1185">Reference proteome</keyword>
<sequence>MQNINNENSINQDCGYIFPNNFNFCQNNNNIAVSQTTFPTMNFQSNDESNIASMIIPASETNSLPQYSISDVQLQLSEKDSSDVRQLLISWNLNDIIDTCLKELIDISILKSMSQSQSEKLLSSFPYGIKIKFWNSLKTWQNTFNVDNTNCSEHEIAKNNYVIDNTPVSLIEKSLINLASILNDYSQGKLIVDYFKNHGKLNDACRNILHKIFGAFPTEIKEIYFVRGTTNTSPKGKLYAKYYNSLRALKKGGLLQKSKKSYNSNILTRSELESNFESETDIDDHLSSIRHNTCAWPDMEIHWQATIKYRLNHIQTCESTKSIMDYWPNYKMPLGYKLIDIDFKFKFSQCENMLTNYDKIFDKFLSLIKIKVKDPASQKVLTEMENTDIDENRRNACFFYLLHSDSQSSFIIFAHTVEEIEETISSLKEKGDPIQPFVMVVGTIIKPKEILVFFDYAKFKVYSVVRAVDICFKIIHLFHLKYPLQCTMVWHFLQKMLYKLETPYDTVLPQVSKIISELN</sequence>
<protein>
    <submittedName>
        <fullName evidence="1">Uncharacterized protein</fullName>
    </submittedName>
</protein>
<gene>
    <name evidence="1" type="ORF">MEUPH1_LOCUS10045</name>
</gene>
<organism evidence="1 2">
    <name type="scientific">Macrosiphum euphorbiae</name>
    <name type="common">potato aphid</name>
    <dbReference type="NCBI Taxonomy" id="13131"/>
    <lineage>
        <taxon>Eukaryota</taxon>
        <taxon>Metazoa</taxon>
        <taxon>Ecdysozoa</taxon>
        <taxon>Arthropoda</taxon>
        <taxon>Hexapoda</taxon>
        <taxon>Insecta</taxon>
        <taxon>Pterygota</taxon>
        <taxon>Neoptera</taxon>
        <taxon>Paraneoptera</taxon>
        <taxon>Hemiptera</taxon>
        <taxon>Sternorrhyncha</taxon>
        <taxon>Aphidomorpha</taxon>
        <taxon>Aphidoidea</taxon>
        <taxon>Aphididae</taxon>
        <taxon>Macrosiphini</taxon>
        <taxon>Macrosiphum</taxon>
    </lineage>
</organism>